<reference evidence="7 8" key="1">
    <citation type="submission" date="2016-12" db="EMBL/GenBank/DDBJ databases">
        <title>Diversity of luminous bacteria.</title>
        <authorList>
            <person name="Yoshizawa S."/>
            <person name="Kogure K."/>
        </authorList>
    </citation>
    <scope>NUCLEOTIDE SEQUENCE [LARGE SCALE GENOMIC DNA]</scope>
    <source>
        <strain evidence="7 8">LC1-200</strain>
    </source>
</reference>
<dbReference type="OrthoDB" id="9805316at2"/>
<dbReference type="AlphaFoldDB" id="A0A2S7VI66"/>
<dbReference type="Proteomes" id="UP000238730">
    <property type="component" value="Unassembled WGS sequence"/>
</dbReference>
<dbReference type="PANTHER" id="PTHR12001:SF85">
    <property type="entry name" value="SHORT CHAIN ISOPRENYL DIPHOSPHATE SYNTHASE"/>
    <property type="match status" value="1"/>
</dbReference>
<evidence type="ECO:0000256" key="3">
    <source>
        <dbReference type="ARBA" id="ARBA00022679"/>
    </source>
</evidence>
<gene>
    <name evidence="7" type="ORF">BTO08_16540</name>
</gene>
<keyword evidence="3 6" id="KW-0808">Transferase</keyword>
<organism evidence="7 8">
    <name type="scientific">Photobacterium angustum</name>
    <dbReference type="NCBI Taxonomy" id="661"/>
    <lineage>
        <taxon>Bacteria</taxon>
        <taxon>Pseudomonadati</taxon>
        <taxon>Pseudomonadota</taxon>
        <taxon>Gammaproteobacteria</taxon>
        <taxon>Vibrionales</taxon>
        <taxon>Vibrionaceae</taxon>
        <taxon>Photobacterium</taxon>
    </lineage>
</organism>
<evidence type="ECO:0000313" key="7">
    <source>
        <dbReference type="EMBL" id="PQJ61873.1"/>
    </source>
</evidence>
<dbReference type="Gene3D" id="1.10.600.10">
    <property type="entry name" value="Farnesyl Diphosphate Synthase"/>
    <property type="match status" value="1"/>
</dbReference>
<sequence>MYKISKTDEDLKVVIPDNFSQQINQLMFELCKHSGPVTLSYLRYHQQSGGSQRRAKLCYITAVSLGLNTNTAKLLAVTVELLHNASLIHDDVQDKDQQRRGQDALWVKASVEEAICLGDTLIVAAYHALSKINTPANSHLQATVCRRVMETIRGQMDDLSPQLPLTEQSYTLIATNKAAPLLSLSVELPALLAGEPFLAKALSHAASSFALAYQFYDDLCDQAQDATNQEPNIVNIRIHELAGSLNASDEDIDTAKDDIKSKILILLDQATSSLAPLPTEATVILQQTIKELKTRIEG</sequence>
<dbReference type="Pfam" id="PF00348">
    <property type="entry name" value="polyprenyl_synt"/>
    <property type="match status" value="1"/>
</dbReference>
<evidence type="ECO:0000256" key="1">
    <source>
        <dbReference type="ARBA" id="ARBA00001946"/>
    </source>
</evidence>
<evidence type="ECO:0000256" key="4">
    <source>
        <dbReference type="ARBA" id="ARBA00022723"/>
    </source>
</evidence>
<dbReference type="GO" id="GO:0046872">
    <property type="term" value="F:metal ion binding"/>
    <property type="evidence" value="ECO:0007669"/>
    <property type="project" value="UniProtKB-KW"/>
</dbReference>
<dbReference type="GO" id="GO:0008299">
    <property type="term" value="P:isoprenoid biosynthetic process"/>
    <property type="evidence" value="ECO:0007669"/>
    <property type="project" value="InterPro"/>
</dbReference>
<evidence type="ECO:0000256" key="5">
    <source>
        <dbReference type="ARBA" id="ARBA00022842"/>
    </source>
</evidence>
<comment type="caution">
    <text evidence="7">The sequence shown here is derived from an EMBL/GenBank/DDBJ whole genome shotgun (WGS) entry which is preliminary data.</text>
</comment>
<keyword evidence="5" id="KW-0460">Magnesium</keyword>
<dbReference type="GO" id="GO:0004659">
    <property type="term" value="F:prenyltransferase activity"/>
    <property type="evidence" value="ECO:0007669"/>
    <property type="project" value="InterPro"/>
</dbReference>
<dbReference type="InterPro" id="IPR033749">
    <property type="entry name" value="Polyprenyl_synt_CS"/>
</dbReference>
<dbReference type="InterPro" id="IPR008949">
    <property type="entry name" value="Isoprenoid_synthase_dom_sf"/>
</dbReference>
<comment type="similarity">
    <text evidence="2 6">Belongs to the FPP/GGPP synthase family.</text>
</comment>
<name>A0A2S7VI66_PHOAN</name>
<dbReference type="PROSITE" id="PS00723">
    <property type="entry name" value="POLYPRENYL_SYNTHASE_1"/>
    <property type="match status" value="1"/>
</dbReference>
<comment type="cofactor">
    <cofactor evidence="1">
        <name>Mg(2+)</name>
        <dbReference type="ChEBI" id="CHEBI:18420"/>
    </cofactor>
</comment>
<dbReference type="EMBL" id="MSCJ01000003">
    <property type="protein sequence ID" value="PQJ61873.1"/>
    <property type="molecule type" value="Genomic_DNA"/>
</dbReference>
<evidence type="ECO:0000256" key="6">
    <source>
        <dbReference type="RuleBase" id="RU004466"/>
    </source>
</evidence>
<protein>
    <submittedName>
        <fullName evidence="7">Geranyl transferase</fullName>
    </submittedName>
</protein>
<keyword evidence="4" id="KW-0479">Metal-binding</keyword>
<evidence type="ECO:0000313" key="8">
    <source>
        <dbReference type="Proteomes" id="UP000238730"/>
    </source>
</evidence>
<accession>A0A2S7VI66</accession>
<dbReference type="SFLD" id="SFLDS00005">
    <property type="entry name" value="Isoprenoid_Synthase_Type_I"/>
    <property type="match status" value="1"/>
</dbReference>
<evidence type="ECO:0000256" key="2">
    <source>
        <dbReference type="ARBA" id="ARBA00006706"/>
    </source>
</evidence>
<proteinExistence type="inferred from homology"/>
<dbReference type="SUPFAM" id="SSF48576">
    <property type="entry name" value="Terpenoid synthases"/>
    <property type="match status" value="1"/>
</dbReference>
<dbReference type="RefSeq" id="WP_105061721.1">
    <property type="nucleotide sequence ID" value="NZ_MSCJ01000003.1"/>
</dbReference>
<dbReference type="InterPro" id="IPR000092">
    <property type="entry name" value="Polyprenyl_synt"/>
</dbReference>
<dbReference type="PANTHER" id="PTHR12001">
    <property type="entry name" value="GERANYLGERANYL PYROPHOSPHATE SYNTHASE"/>
    <property type="match status" value="1"/>
</dbReference>